<accession>A0A0L1KHT1</accession>
<dbReference type="EMBL" id="JYNE01000011">
    <property type="protein sequence ID" value="KNH03409.1"/>
    <property type="molecule type" value="Genomic_DNA"/>
</dbReference>
<dbReference type="AlphaFoldDB" id="A0A0L1KHT1"/>
<feature type="transmembrane region" description="Helical" evidence="1">
    <location>
        <begin position="112"/>
        <end position="130"/>
    </location>
</feature>
<organism evidence="2 3">
    <name type="scientific">Qipengyuania citrea LAMA 915</name>
    <dbReference type="NCBI Taxonomy" id="1306953"/>
    <lineage>
        <taxon>Bacteria</taxon>
        <taxon>Pseudomonadati</taxon>
        <taxon>Pseudomonadota</taxon>
        <taxon>Alphaproteobacteria</taxon>
        <taxon>Sphingomonadales</taxon>
        <taxon>Erythrobacteraceae</taxon>
        <taxon>Qipengyuania</taxon>
    </lineage>
</organism>
<feature type="transmembrane region" description="Helical" evidence="1">
    <location>
        <begin position="42"/>
        <end position="59"/>
    </location>
</feature>
<feature type="transmembrane region" description="Helical" evidence="1">
    <location>
        <begin position="88"/>
        <end position="105"/>
    </location>
</feature>
<feature type="transmembrane region" description="Helical" evidence="1">
    <location>
        <begin position="66"/>
        <end position="82"/>
    </location>
</feature>
<dbReference type="PATRIC" id="fig|1306953.7.peg.1783"/>
<evidence type="ECO:0000313" key="2">
    <source>
        <dbReference type="EMBL" id="KNH03409.1"/>
    </source>
</evidence>
<proteinExistence type="predicted"/>
<keyword evidence="1" id="KW-1133">Transmembrane helix</keyword>
<reference evidence="2" key="1">
    <citation type="submission" date="2015-02" db="EMBL/GenBank/DDBJ databases">
        <authorList>
            <person name="Chooi Y.-H."/>
        </authorList>
    </citation>
    <scope>NUCLEOTIDE SEQUENCE [LARGE SCALE GENOMIC DNA]</scope>
    <source>
        <strain evidence="2">LAMA 915</strain>
    </source>
</reference>
<dbReference type="RefSeq" id="WP_157052045.1">
    <property type="nucleotide sequence ID" value="NZ_JYNE01000011.1"/>
</dbReference>
<name>A0A0L1KHT1_9SPHN</name>
<dbReference type="SUPFAM" id="SSF53649">
    <property type="entry name" value="Alkaline phosphatase-like"/>
    <property type="match status" value="1"/>
</dbReference>
<comment type="caution">
    <text evidence="2">The sequence shown here is derived from an EMBL/GenBank/DDBJ whole genome shotgun (WGS) entry which is preliminary data.</text>
</comment>
<evidence type="ECO:0000256" key="1">
    <source>
        <dbReference type="SAM" id="Phobius"/>
    </source>
</evidence>
<dbReference type="Gene3D" id="3.40.720.10">
    <property type="entry name" value="Alkaline Phosphatase, subunit A"/>
    <property type="match status" value="1"/>
</dbReference>
<evidence type="ECO:0000313" key="3">
    <source>
        <dbReference type="Proteomes" id="UP000037446"/>
    </source>
</evidence>
<feature type="transmembrane region" description="Helical" evidence="1">
    <location>
        <begin position="12"/>
        <end position="30"/>
    </location>
</feature>
<dbReference type="STRING" id="1306953.J121_1737"/>
<keyword evidence="1" id="KW-0472">Membrane</keyword>
<keyword evidence="1" id="KW-0812">Transmembrane</keyword>
<dbReference type="Proteomes" id="UP000037446">
    <property type="component" value="Unassembled WGS sequence"/>
</dbReference>
<sequence>MSIQDETSSDRWLSHCVWIVALWASFFNLLNFNGYPLFRPEVAITMLALALVGGVMALIQQAAKPRLWFLVVALFAAVLVDLNASISAIWFLGCWAIFAVIAFYVREVFVKILFAAAAAVLFFQGAELVLDDGSPREAGNEAQNLQDPDRDRADRPAIVHLVLDSYLGLDGMALGPDIYRDLRSEQVRFFTSHDFQVYPRAYSPYAKTLNSLPALFSYGQDEPVVHSITSEYSIPEQLPYFADLDAMGYRIDALLPAYFDLCVKQKLTQCRTFESSGLSSMLGTEMSATDRAKVFGFTMLNLTRTIRSATGRIRPDPGARLAHNRSELFPLTSLGQFDSFIADVAGLREGEVRFAHILLPHDPYMLAADCTVKPESRWLDEHGPGTAAAREQGYADQVRCLQQRLDRLLDALDRTPAGREAIVLIHGDHGSRIAPTQPFVDGPQLSPRELLMSYSTFFAIRVPGESPGEVPGTHSLGRLMADFRAREFAAAPRPAPAVDQVAVTDAAGTPREWRPLPGFTR</sequence>
<dbReference type="InterPro" id="IPR017850">
    <property type="entry name" value="Alkaline_phosphatase_core_sf"/>
</dbReference>
<gene>
    <name evidence="2" type="ORF">J121_1737</name>
</gene>
<protein>
    <submittedName>
        <fullName evidence="2">Nodulation</fullName>
    </submittedName>
</protein>